<protein>
    <recommendedName>
        <fullName evidence="6">NADH:flavin oxidoreductase/NADH oxidase N-terminal domain-containing protein</fullName>
    </recommendedName>
</protein>
<dbReference type="EMBL" id="CP118375">
    <property type="protein sequence ID" value="WFD42182.1"/>
    <property type="molecule type" value="Genomic_DNA"/>
</dbReference>
<dbReference type="InterPro" id="IPR001155">
    <property type="entry name" value="OxRdtase_FMN_N"/>
</dbReference>
<evidence type="ECO:0000256" key="3">
    <source>
        <dbReference type="ARBA" id="ARBA00022643"/>
    </source>
</evidence>
<dbReference type="Pfam" id="PF00724">
    <property type="entry name" value="Oxidored_FMN"/>
    <property type="match status" value="1"/>
</dbReference>
<dbReference type="GO" id="GO:0010181">
    <property type="term" value="F:FMN binding"/>
    <property type="evidence" value="ECO:0007669"/>
    <property type="project" value="InterPro"/>
</dbReference>
<evidence type="ECO:0000259" key="6">
    <source>
        <dbReference type="Pfam" id="PF00724"/>
    </source>
</evidence>
<feature type="domain" description="NADH:flavin oxidoreductase/NADH oxidase N-terminal" evidence="6">
    <location>
        <begin position="55"/>
        <end position="404"/>
    </location>
</feature>
<dbReference type="Gene3D" id="3.20.20.70">
    <property type="entry name" value="Aldolase class I"/>
    <property type="match status" value="1"/>
</dbReference>
<sequence length="448" mass="49106">MSQQLPRMLQISPRYYGPVVPKNQPTVGTLPDSRLPAGTQRPLLLTELEIPMGDKTFKLKNRASVPPMCMYSSVDGFPTPFHIAHHGQFALHGIGSALVEATAVEPQGRISPQDMGIWKDEHIAAHASLVETVKAIGPGMYFGIQLAHAGRKASTPAPWNTATSKLPYVEEKDGGWPHDVRGPMDQPYADGHAAPHALTIDQIHQIEEAFVKAAERSYAAGYDFVEVHSAHGYLLASFNSPLSNKRTDEYGGNFENRTRLLLNIVRRIRNKFPSKGLWVRINGTDAVEHTNEESWTIESTKRIAVQLEDAGVDVLDHSAGGTVRYNRFEHVPGYQLPYASAVKSLGLKRMKVSTVGVLHVGTASEPERIGSLAEKILQDNEADIISVGRGTLNDPKWLSTACTNLVGKAPVGALQYDYAILSIDRYKYPKENEGKGYVSDIIPGPSTD</sequence>
<reference evidence="7" key="1">
    <citation type="submission" date="2023-02" db="EMBL/GenBank/DDBJ databases">
        <title>Mating type loci evolution in Malassezia.</title>
        <authorList>
            <person name="Coelho M.A."/>
        </authorList>
    </citation>
    <scope>NUCLEOTIDE SEQUENCE</scope>
    <source>
        <strain evidence="7">CBS 14136</strain>
    </source>
</reference>
<organism evidence="7 8">
    <name type="scientific">Malassezia psittaci</name>
    <dbReference type="NCBI Taxonomy" id="1821823"/>
    <lineage>
        <taxon>Eukaryota</taxon>
        <taxon>Fungi</taxon>
        <taxon>Dikarya</taxon>
        <taxon>Basidiomycota</taxon>
        <taxon>Ustilaginomycotina</taxon>
        <taxon>Malasseziomycetes</taxon>
        <taxon>Malasseziales</taxon>
        <taxon>Malasseziaceae</taxon>
        <taxon>Malassezia</taxon>
    </lineage>
</organism>
<dbReference type="GO" id="GO:0003959">
    <property type="term" value="F:NADPH dehydrogenase activity"/>
    <property type="evidence" value="ECO:0007669"/>
    <property type="project" value="InterPro"/>
</dbReference>
<dbReference type="GO" id="GO:0050661">
    <property type="term" value="F:NADP binding"/>
    <property type="evidence" value="ECO:0007669"/>
    <property type="project" value="InterPro"/>
</dbReference>
<evidence type="ECO:0000313" key="7">
    <source>
        <dbReference type="EMBL" id="WFD42182.1"/>
    </source>
</evidence>
<dbReference type="PANTHER" id="PTHR43303:SF4">
    <property type="entry name" value="NADPH DEHYDROGENASE C23G7.10C-RELATED"/>
    <property type="match status" value="1"/>
</dbReference>
<dbReference type="AlphaFoldDB" id="A0AAF0F7R1"/>
<proteinExistence type="predicted"/>
<comment type="cofactor">
    <cofactor evidence="1">
        <name>FMN</name>
        <dbReference type="ChEBI" id="CHEBI:58210"/>
    </cofactor>
</comment>
<dbReference type="InterPro" id="IPR044152">
    <property type="entry name" value="YqjM-like"/>
</dbReference>
<evidence type="ECO:0000313" key="8">
    <source>
        <dbReference type="Proteomes" id="UP001214628"/>
    </source>
</evidence>
<evidence type="ECO:0000256" key="5">
    <source>
        <dbReference type="ARBA" id="ARBA00023002"/>
    </source>
</evidence>
<name>A0AAF0F7R1_9BASI</name>
<dbReference type="PANTHER" id="PTHR43303">
    <property type="entry name" value="NADPH DEHYDROGENASE C23G7.10C-RELATED"/>
    <property type="match status" value="1"/>
</dbReference>
<keyword evidence="2" id="KW-0285">Flavoprotein</keyword>
<keyword evidence="8" id="KW-1185">Reference proteome</keyword>
<keyword evidence="5" id="KW-0560">Oxidoreductase</keyword>
<evidence type="ECO:0000256" key="2">
    <source>
        <dbReference type="ARBA" id="ARBA00022630"/>
    </source>
</evidence>
<evidence type="ECO:0000256" key="1">
    <source>
        <dbReference type="ARBA" id="ARBA00001917"/>
    </source>
</evidence>
<gene>
    <name evidence="7" type="ORF">MPSI1_000821</name>
</gene>
<dbReference type="InterPro" id="IPR013785">
    <property type="entry name" value="Aldolase_TIM"/>
</dbReference>
<dbReference type="SUPFAM" id="SSF51395">
    <property type="entry name" value="FMN-linked oxidoreductases"/>
    <property type="match status" value="1"/>
</dbReference>
<dbReference type="Proteomes" id="UP001214628">
    <property type="component" value="Chromosome 1"/>
</dbReference>
<keyword evidence="3" id="KW-0288">FMN</keyword>
<accession>A0AAF0F7R1</accession>
<keyword evidence="4" id="KW-0521">NADP</keyword>
<evidence type="ECO:0000256" key="4">
    <source>
        <dbReference type="ARBA" id="ARBA00022857"/>
    </source>
</evidence>